<evidence type="ECO:0000313" key="2">
    <source>
        <dbReference type="Proteomes" id="UP001056120"/>
    </source>
</evidence>
<dbReference type="Proteomes" id="UP001056120">
    <property type="component" value="Linkage Group LG04"/>
</dbReference>
<reference evidence="2" key="1">
    <citation type="journal article" date="2022" name="Mol. Ecol. Resour.">
        <title>The genomes of chicory, endive, great burdock and yacon provide insights into Asteraceae palaeo-polyploidization history and plant inulin production.</title>
        <authorList>
            <person name="Fan W."/>
            <person name="Wang S."/>
            <person name="Wang H."/>
            <person name="Wang A."/>
            <person name="Jiang F."/>
            <person name="Liu H."/>
            <person name="Zhao H."/>
            <person name="Xu D."/>
            <person name="Zhang Y."/>
        </authorList>
    </citation>
    <scope>NUCLEOTIDE SEQUENCE [LARGE SCALE GENOMIC DNA]</scope>
    <source>
        <strain evidence="2">cv. Yunnan</strain>
    </source>
</reference>
<dbReference type="EMBL" id="CM042021">
    <property type="protein sequence ID" value="KAI3818878.1"/>
    <property type="molecule type" value="Genomic_DNA"/>
</dbReference>
<comment type="caution">
    <text evidence="1">The sequence shown here is derived from an EMBL/GenBank/DDBJ whole genome shotgun (WGS) entry which is preliminary data.</text>
</comment>
<organism evidence="1 2">
    <name type="scientific">Smallanthus sonchifolius</name>
    <dbReference type="NCBI Taxonomy" id="185202"/>
    <lineage>
        <taxon>Eukaryota</taxon>
        <taxon>Viridiplantae</taxon>
        <taxon>Streptophyta</taxon>
        <taxon>Embryophyta</taxon>
        <taxon>Tracheophyta</taxon>
        <taxon>Spermatophyta</taxon>
        <taxon>Magnoliopsida</taxon>
        <taxon>eudicotyledons</taxon>
        <taxon>Gunneridae</taxon>
        <taxon>Pentapetalae</taxon>
        <taxon>asterids</taxon>
        <taxon>campanulids</taxon>
        <taxon>Asterales</taxon>
        <taxon>Asteraceae</taxon>
        <taxon>Asteroideae</taxon>
        <taxon>Heliantheae alliance</taxon>
        <taxon>Millerieae</taxon>
        <taxon>Smallanthus</taxon>
    </lineage>
</organism>
<accession>A0ACB9JG18</accession>
<gene>
    <name evidence="1" type="ORF">L1987_12699</name>
</gene>
<proteinExistence type="predicted"/>
<evidence type="ECO:0000313" key="1">
    <source>
        <dbReference type="EMBL" id="KAI3818878.1"/>
    </source>
</evidence>
<name>A0ACB9JG18_9ASTR</name>
<protein>
    <submittedName>
        <fullName evidence="1">Uncharacterized protein</fullName>
    </submittedName>
</protein>
<reference evidence="1 2" key="2">
    <citation type="journal article" date="2022" name="Mol. Ecol. Resour.">
        <title>The genomes of chicory, endive, great burdock and yacon provide insights into Asteraceae paleo-polyploidization history and plant inulin production.</title>
        <authorList>
            <person name="Fan W."/>
            <person name="Wang S."/>
            <person name="Wang H."/>
            <person name="Wang A."/>
            <person name="Jiang F."/>
            <person name="Liu H."/>
            <person name="Zhao H."/>
            <person name="Xu D."/>
            <person name="Zhang Y."/>
        </authorList>
    </citation>
    <scope>NUCLEOTIDE SEQUENCE [LARGE SCALE GENOMIC DNA]</scope>
    <source>
        <strain evidence="2">cv. Yunnan</strain>
        <tissue evidence="1">Leaves</tissue>
    </source>
</reference>
<sequence length="127" mass="14224">MQLGKKSSTRSSIYPRCSSIVRHRPTGLELLKTAIAKAGYAGKEISVTPKWAVQEHGRGQVRFPHPTTLTLALALALGGPCRDPKSHDAVREVEWKLLELQQMNNLSRWRYLHSQNSGMVLVPDHCK</sequence>
<keyword evidence="2" id="KW-1185">Reference proteome</keyword>